<keyword evidence="4" id="KW-0032">Aminotransferase</keyword>
<dbReference type="InterPro" id="IPR015422">
    <property type="entry name" value="PyrdxlP-dep_Trfase_small"/>
</dbReference>
<evidence type="ECO:0000313" key="5">
    <source>
        <dbReference type="Proteomes" id="UP001304071"/>
    </source>
</evidence>
<evidence type="ECO:0000256" key="1">
    <source>
        <dbReference type="ARBA" id="ARBA00001933"/>
    </source>
</evidence>
<evidence type="ECO:0000256" key="3">
    <source>
        <dbReference type="RuleBase" id="RU362118"/>
    </source>
</evidence>
<dbReference type="InterPro" id="IPR015421">
    <property type="entry name" value="PyrdxlP-dep_Trfase_major"/>
</dbReference>
<dbReference type="InterPro" id="IPR000277">
    <property type="entry name" value="Cys/Met-Metab_PyrdxlP-dep_enz"/>
</dbReference>
<name>A0ABZ0QI18_9VIBR</name>
<dbReference type="Gene3D" id="3.40.640.10">
    <property type="entry name" value="Type I PLP-dependent aspartate aminotransferase-like (Major domain)"/>
    <property type="match status" value="1"/>
</dbReference>
<comment type="cofactor">
    <cofactor evidence="1 3">
        <name>pyridoxal 5'-phosphate</name>
        <dbReference type="ChEBI" id="CHEBI:597326"/>
    </cofactor>
</comment>
<evidence type="ECO:0000313" key="4">
    <source>
        <dbReference type="EMBL" id="WPC76138.1"/>
    </source>
</evidence>
<keyword evidence="4" id="KW-0808">Transferase</keyword>
<dbReference type="Gene3D" id="3.90.1150.10">
    <property type="entry name" value="Aspartate Aminotransferase, domain 1"/>
    <property type="match status" value="1"/>
</dbReference>
<organism evidence="4 5">
    <name type="scientific">Vibrio porteresiae DSM 19223</name>
    <dbReference type="NCBI Taxonomy" id="1123496"/>
    <lineage>
        <taxon>Bacteria</taxon>
        <taxon>Pseudomonadati</taxon>
        <taxon>Pseudomonadota</taxon>
        <taxon>Gammaproteobacteria</taxon>
        <taxon>Vibrionales</taxon>
        <taxon>Vibrionaceae</taxon>
        <taxon>Vibrio</taxon>
    </lineage>
</organism>
<dbReference type="RefSeq" id="WP_261896532.1">
    <property type="nucleotide sequence ID" value="NZ_AP024896.1"/>
</dbReference>
<dbReference type="Pfam" id="PF01053">
    <property type="entry name" value="Cys_Met_Meta_PP"/>
    <property type="match status" value="1"/>
</dbReference>
<dbReference type="EMBL" id="CP138204">
    <property type="protein sequence ID" value="WPC76138.1"/>
    <property type="molecule type" value="Genomic_DNA"/>
</dbReference>
<sequence>MSDNSYRYAPETAVVRAFVDPELATQAISPSMVMSVNHCFDPQQGAFSAQGLEDLSEAPYLYAGWSNPTVDQLEQRLAHLEGAEACLATATGMAAISGLFLSLLKHGDHLIISDVCYAGVYEFATQVLPDYGVEVTAVDTSDITQVLNALQKNTKLVHIETPSNPLLTLTDIRSLANGLKTSGTLLSVDATFSTPVITKPLSFGADIVVHSLTKFINGHGDVLGGAILGSRSLLNQIRSRAGVYLGATLSAQSAWLIMRGMETLYPRMKTLCSSAHEIANWLEKQPRVLRVLYPGLASHHQFALAQQQMALFGGIIAFQVDDIDLIQQRFAQESHVFYYAFSIGHQRSLAVAMKTDELDQSTYHFTAEKRAAFRSFAGDGVIRLSIGLEATEDLLRELEHLLR</sequence>
<dbReference type="PANTHER" id="PTHR11808:SF80">
    <property type="entry name" value="CYSTATHIONINE GAMMA-LYASE"/>
    <property type="match status" value="1"/>
</dbReference>
<proteinExistence type="inferred from homology"/>
<protein>
    <submittedName>
        <fullName evidence="4">PLP-dependent aspartate aminotransferase family protein</fullName>
    </submittedName>
</protein>
<dbReference type="Proteomes" id="UP001304071">
    <property type="component" value="Chromosome 2"/>
</dbReference>
<reference evidence="4 5" key="1">
    <citation type="submission" date="2023-11" db="EMBL/GenBank/DDBJ databases">
        <title>Plant-associative lifestyle of Vibrio porteresiae and its evolutionary dynamics.</title>
        <authorList>
            <person name="Rameshkumar N."/>
            <person name="Kirti K."/>
        </authorList>
    </citation>
    <scope>NUCLEOTIDE SEQUENCE [LARGE SCALE GENOMIC DNA]</scope>
    <source>
        <strain evidence="4 5">MSSRF30</strain>
    </source>
</reference>
<keyword evidence="2 3" id="KW-0663">Pyridoxal phosphate</keyword>
<gene>
    <name evidence="4" type="ORF">R8Z52_24830</name>
</gene>
<evidence type="ECO:0000256" key="2">
    <source>
        <dbReference type="ARBA" id="ARBA00022898"/>
    </source>
</evidence>
<accession>A0ABZ0QI18</accession>
<dbReference type="PROSITE" id="PS00868">
    <property type="entry name" value="CYS_MET_METAB_PP"/>
    <property type="match status" value="1"/>
</dbReference>
<dbReference type="InterPro" id="IPR054542">
    <property type="entry name" value="Cys_met_metab_PP"/>
</dbReference>
<dbReference type="GO" id="GO:0008483">
    <property type="term" value="F:transaminase activity"/>
    <property type="evidence" value="ECO:0007669"/>
    <property type="project" value="UniProtKB-KW"/>
</dbReference>
<keyword evidence="5" id="KW-1185">Reference proteome</keyword>
<dbReference type="PIRSF" id="PIRSF001434">
    <property type="entry name" value="CGS"/>
    <property type="match status" value="1"/>
</dbReference>
<comment type="similarity">
    <text evidence="3">Belongs to the trans-sulfuration enzymes family.</text>
</comment>
<dbReference type="PANTHER" id="PTHR11808">
    <property type="entry name" value="TRANS-SULFURATION ENZYME FAMILY MEMBER"/>
    <property type="match status" value="1"/>
</dbReference>
<dbReference type="InterPro" id="IPR015424">
    <property type="entry name" value="PyrdxlP-dep_Trfase"/>
</dbReference>
<dbReference type="SUPFAM" id="SSF53383">
    <property type="entry name" value="PLP-dependent transferases"/>
    <property type="match status" value="1"/>
</dbReference>